<dbReference type="EMBL" id="AEYE02000022">
    <property type="protein sequence ID" value="EPE96783.1"/>
    <property type="molecule type" value="Genomic_DNA"/>
</dbReference>
<dbReference type="RefSeq" id="WP_016555812.1">
    <property type="nucleotide sequence ID" value="NZ_AEYE02000022.1"/>
</dbReference>
<keyword evidence="2" id="KW-1185">Reference proteome</keyword>
<evidence type="ECO:0000313" key="1">
    <source>
        <dbReference type="EMBL" id="EPE96783.1"/>
    </source>
</evidence>
<protein>
    <submittedName>
        <fullName evidence="1">Uncharacterized protein</fullName>
    </submittedName>
</protein>
<dbReference type="AlphaFoldDB" id="S3IC36"/>
<organism evidence="1 2">
    <name type="scientific">Rhizobium grahamii CCGE 502</name>
    <dbReference type="NCBI Taxonomy" id="990285"/>
    <lineage>
        <taxon>Bacteria</taxon>
        <taxon>Pseudomonadati</taxon>
        <taxon>Pseudomonadota</taxon>
        <taxon>Alphaproteobacteria</taxon>
        <taxon>Hyphomicrobiales</taxon>
        <taxon>Rhizobiaceae</taxon>
        <taxon>Rhizobium/Agrobacterium group</taxon>
        <taxon>Rhizobium</taxon>
    </lineage>
</organism>
<dbReference type="HOGENOM" id="CLU_2619565_0_0_5"/>
<comment type="caution">
    <text evidence="1">The sequence shown here is derived from an EMBL/GenBank/DDBJ whole genome shotgun (WGS) entry which is preliminary data.</text>
</comment>
<evidence type="ECO:0000313" key="2">
    <source>
        <dbReference type="Proteomes" id="UP000014411"/>
    </source>
</evidence>
<accession>S3IC36</accession>
<gene>
    <name evidence="1" type="ORF">RGCCGE502_19185</name>
</gene>
<dbReference type="Proteomes" id="UP000014411">
    <property type="component" value="Unassembled WGS sequence"/>
</dbReference>
<name>S3IC36_9HYPH</name>
<reference evidence="1 2" key="1">
    <citation type="journal article" date="2012" name="J. Bacteriol.">
        <title>Genome sequence of Rhizobium grahamii CCGE502, a broad-host-range symbiont with low nodulation competitiveness in Phaseolus vulgaris.</title>
        <authorList>
            <person name="Althabegoiti M.J."/>
            <person name="Lozano L."/>
            <person name="Torres-Tejerizo G."/>
            <person name="Ormeno-Orrillo E."/>
            <person name="Rogel M.A."/>
            <person name="Gonzalez V."/>
            <person name="Martinez-Romero E."/>
        </authorList>
    </citation>
    <scope>NUCLEOTIDE SEQUENCE [LARGE SCALE GENOMIC DNA]</scope>
    <source>
        <strain evidence="1 2">CCGE 502</strain>
    </source>
</reference>
<proteinExistence type="predicted"/>
<sequence length="78" mass="8481">MFLFDTADCLAGMAAVTALLSCHVEQYANAAQTTNDDPRVRTERAAIDTDWGKIDCYLARPANTGPHPGVIVVRTSWV</sequence>
<dbReference type="STRING" id="990285.RGCCGE502_19185"/>